<name>A0A8K0EUC4_BRALA</name>
<keyword evidence="3" id="KW-1185">Reference proteome</keyword>
<evidence type="ECO:0000313" key="3">
    <source>
        <dbReference type="Proteomes" id="UP000838412"/>
    </source>
</evidence>
<dbReference type="Proteomes" id="UP000838412">
    <property type="component" value="Chromosome 6"/>
</dbReference>
<gene>
    <name evidence="2" type="primary">Hypp3510</name>
    <name evidence="2" type="ORF">BLAG_LOCUS20234</name>
</gene>
<dbReference type="EMBL" id="OV696691">
    <property type="protein sequence ID" value="CAH1266684.1"/>
    <property type="molecule type" value="Genomic_DNA"/>
</dbReference>
<evidence type="ECO:0000256" key="1">
    <source>
        <dbReference type="SAM" id="MobiDB-lite"/>
    </source>
</evidence>
<feature type="compositionally biased region" description="Basic residues" evidence="1">
    <location>
        <begin position="1"/>
        <end position="13"/>
    </location>
</feature>
<organism evidence="2 3">
    <name type="scientific">Branchiostoma lanceolatum</name>
    <name type="common">Common lancelet</name>
    <name type="synonym">Amphioxus lanceolatum</name>
    <dbReference type="NCBI Taxonomy" id="7740"/>
    <lineage>
        <taxon>Eukaryota</taxon>
        <taxon>Metazoa</taxon>
        <taxon>Chordata</taxon>
        <taxon>Cephalochordata</taxon>
        <taxon>Leptocardii</taxon>
        <taxon>Amphioxiformes</taxon>
        <taxon>Branchiostomatidae</taxon>
        <taxon>Branchiostoma</taxon>
    </lineage>
</organism>
<proteinExistence type="predicted"/>
<dbReference type="OrthoDB" id="5989141at2759"/>
<feature type="region of interest" description="Disordered" evidence="1">
    <location>
        <begin position="1"/>
        <end position="31"/>
    </location>
</feature>
<evidence type="ECO:0000313" key="2">
    <source>
        <dbReference type="EMBL" id="CAH1266684.1"/>
    </source>
</evidence>
<protein>
    <submittedName>
        <fullName evidence="2">Hypp3510 protein</fullName>
    </submittedName>
</protein>
<dbReference type="AlphaFoldDB" id="A0A8K0EUC4"/>
<sequence length="218" mass="24539">MPAHGRAKRKRKQDPRSSTSDESFREEGQTTKMAAVSLSSIASQLTALASQTSSSFVNLTESVSNMSEDIKSLRLEVSSVKDSVTFAHEEIKGIKEDAKKESEKLHKRINELEDKLLHNEIYSKRQNLLLWGIPSKTGEDVVQEADDFIVNRLGVGNARNFSFVNVHRMPRMNGNPIIVKFVSMLERDNVLRHAYRLQPKSGIGVSEHLPVAIQKQKQ</sequence>
<accession>A0A8K0EUC4</accession>
<reference evidence="2" key="1">
    <citation type="submission" date="2022-01" db="EMBL/GenBank/DDBJ databases">
        <authorList>
            <person name="Braso-Vives M."/>
        </authorList>
    </citation>
    <scope>NUCLEOTIDE SEQUENCE</scope>
</reference>